<dbReference type="SUPFAM" id="SSF158622">
    <property type="entry name" value="YheA/YmcA-like"/>
    <property type="match status" value="1"/>
</dbReference>
<dbReference type="Proteomes" id="UP000192813">
    <property type="component" value="Unassembled WGS sequence"/>
</dbReference>
<comment type="similarity">
    <text evidence="1">Belongs to the UPF0342 family.</text>
</comment>
<dbReference type="InterPro" id="IPR023378">
    <property type="entry name" value="YheA/YmcA-like_dom_sf"/>
</dbReference>
<evidence type="ECO:0000313" key="2">
    <source>
        <dbReference type="EMBL" id="PNL91084.1"/>
    </source>
</evidence>
<name>A0A2J9PL61_9LACT</name>
<dbReference type="GeneID" id="92867267"/>
<dbReference type="HAMAP" id="MF_01526">
    <property type="entry name" value="UPF0342"/>
    <property type="match status" value="1"/>
</dbReference>
<gene>
    <name evidence="2" type="ORF">A6J77_001980</name>
</gene>
<dbReference type="Pfam" id="PF06133">
    <property type="entry name" value="Com_YlbF"/>
    <property type="match status" value="1"/>
</dbReference>
<dbReference type="Gene3D" id="1.20.1500.10">
    <property type="entry name" value="YheA/YmcA-like"/>
    <property type="match status" value="1"/>
</dbReference>
<comment type="caution">
    <text evidence="2">The sequence shown here is derived from an EMBL/GenBank/DDBJ whole genome shotgun (WGS) entry which is preliminary data.</text>
</comment>
<evidence type="ECO:0000313" key="3">
    <source>
        <dbReference type="Proteomes" id="UP000192813"/>
    </source>
</evidence>
<proteinExistence type="inferred from homology"/>
<organism evidence="2 3">
    <name type="scientific">Aerococcus viridans</name>
    <dbReference type="NCBI Taxonomy" id="1377"/>
    <lineage>
        <taxon>Bacteria</taxon>
        <taxon>Bacillati</taxon>
        <taxon>Bacillota</taxon>
        <taxon>Bacilli</taxon>
        <taxon>Lactobacillales</taxon>
        <taxon>Aerococcaceae</taxon>
        <taxon>Aerococcus</taxon>
    </lineage>
</organism>
<reference evidence="3" key="1">
    <citation type="submission" date="2017-12" db="EMBL/GenBank/DDBJ databases">
        <title>FDA dAtabase for Regulatory Grade micrObial Sequences (FDA-ARGOS): Supporting development and validation of Infectious Disease Dx tests.</title>
        <authorList>
            <person name="Hoffmann M."/>
            <person name="Allard M."/>
            <person name="Evans P."/>
            <person name="Brown E."/>
            <person name="Tallon L."/>
            <person name="Sadzewicz L."/>
            <person name="Sengamalay N."/>
            <person name="Ott S."/>
            <person name="Godinez A."/>
            <person name="Nagaraj S."/>
            <person name="Vavikolanu K."/>
            <person name="Aluvathingal J."/>
            <person name="Nadendla S."/>
            <person name="Sichtig H."/>
        </authorList>
    </citation>
    <scope>NUCLEOTIDE SEQUENCE [LARGE SCALE GENOMIC DNA]</scope>
    <source>
        <strain evidence="3">FDAARGOS_249</strain>
    </source>
</reference>
<dbReference type="InterPro" id="IPR010368">
    <property type="entry name" value="Com_YlbF"/>
</dbReference>
<accession>A0A2J9PL61</accession>
<dbReference type="EMBL" id="NBTM02000001">
    <property type="protein sequence ID" value="PNL91084.1"/>
    <property type="molecule type" value="Genomic_DNA"/>
</dbReference>
<protein>
    <recommendedName>
        <fullName evidence="1">UPF0342 protein A6J77_001980</fullName>
    </recommendedName>
</protein>
<dbReference type="AlphaFoldDB" id="A0A2J9PL61"/>
<sequence length="127" mass="14361">MNILSNIYDTINQLERDIREEAAYKDLVAAVEALKNDQEAFDIYTEFRALQSSFQFKAQLGQEITEEDEKNANELQEKLANNEVISSLMDKERALNTLVEDINKGVSGPINEVYQSLAEQAEGQTEA</sequence>
<evidence type="ECO:0000256" key="1">
    <source>
        <dbReference type="HAMAP-Rule" id="MF_01526"/>
    </source>
</evidence>
<dbReference type="RefSeq" id="WP_026465470.1">
    <property type="nucleotide sequence ID" value="NZ_JAMWLF010000010.1"/>
</dbReference>